<dbReference type="AlphaFoldDB" id="A0A0S4JCM3"/>
<evidence type="ECO:0000313" key="1">
    <source>
        <dbReference type="EMBL" id="CUG89214.1"/>
    </source>
</evidence>
<dbReference type="VEuPathDB" id="TriTrypDB:BSAL_19910"/>
<organism evidence="1 2">
    <name type="scientific">Bodo saltans</name>
    <name type="common">Flagellated protozoan</name>
    <dbReference type="NCBI Taxonomy" id="75058"/>
    <lineage>
        <taxon>Eukaryota</taxon>
        <taxon>Discoba</taxon>
        <taxon>Euglenozoa</taxon>
        <taxon>Kinetoplastea</taxon>
        <taxon>Metakinetoplastina</taxon>
        <taxon>Eubodonida</taxon>
        <taxon>Bodonidae</taxon>
        <taxon>Bodo</taxon>
    </lineage>
</organism>
<name>A0A0S4JCM3_BODSA</name>
<evidence type="ECO:0000313" key="2">
    <source>
        <dbReference type="Proteomes" id="UP000051952"/>
    </source>
</evidence>
<dbReference type="Proteomes" id="UP000051952">
    <property type="component" value="Unassembled WGS sequence"/>
</dbReference>
<proteinExistence type="predicted"/>
<sequence>MPYIELQWLPPQSQASSYQYSQQGQQQQRGGGILEEHRQYNGNNRDAAPVAFRLLWKVSGGGGGTGGGDQQDEIAFDANITSHDVIALHFSSRDDGSDARSSAAQQGSHRASQSTPLFALLSMNYRPVCRVPISPEAAREFASSRPLFLNVIAHLRTAATAGATTTTTTSTVIDILRGVTALSHYTMVADVLCVPGEELQRNDHHNAGEGGGLGGGVVQRRALYVWNNGESMLEASRHDLAIVS</sequence>
<protein>
    <submittedName>
        <fullName evidence="1">Uncharacterized protein</fullName>
    </submittedName>
</protein>
<accession>A0A0S4JCM3</accession>
<gene>
    <name evidence="1" type="ORF">BSAL_19910</name>
</gene>
<reference evidence="2" key="1">
    <citation type="submission" date="2015-09" db="EMBL/GenBank/DDBJ databases">
        <authorList>
            <consortium name="Pathogen Informatics"/>
        </authorList>
    </citation>
    <scope>NUCLEOTIDE SEQUENCE [LARGE SCALE GENOMIC DNA]</scope>
    <source>
        <strain evidence="2">Lake Konstanz</strain>
    </source>
</reference>
<keyword evidence="2" id="KW-1185">Reference proteome</keyword>
<dbReference type="EMBL" id="CYKH01001715">
    <property type="protein sequence ID" value="CUG89214.1"/>
    <property type="molecule type" value="Genomic_DNA"/>
</dbReference>